<dbReference type="OrthoDB" id="8277777at2"/>
<dbReference type="AlphaFoldDB" id="A0A178XVD5"/>
<feature type="chain" id="PRO_5008097266" evidence="1">
    <location>
        <begin position="25"/>
        <end position="116"/>
    </location>
</feature>
<sequence>MNRIATFSVIAALSAVSFGEISHAASVEMNWPAHIDQTVRTFRGDNFRVVDLDTLKRQSDTRVRMEEATANQRAALLAAIEANKPLAAKLRAQNVETTNIAGAEQAADGGLMIYVR</sequence>
<name>A0A178XVD5_SINSA</name>
<dbReference type="Proteomes" id="UP000078507">
    <property type="component" value="Unassembled WGS sequence"/>
</dbReference>
<feature type="signal peptide" evidence="1">
    <location>
        <begin position="1"/>
        <end position="24"/>
    </location>
</feature>
<accession>A0A178XVD5</accession>
<evidence type="ECO:0000256" key="1">
    <source>
        <dbReference type="SAM" id="SignalP"/>
    </source>
</evidence>
<keyword evidence="1" id="KW-0732">Signal</keyword>
<evidence type="ECO:0000313" key="3">
    <source>
        <dbReference type="Proteomes" id="UP000078507"/>
    </source>
</evidence>
<organism evidence="2 3">
    <name type="scientific">Sinorhizobium saheli</name>
    <dbReference type="NCBI Taxonomy" id="36856"/>
    <lineage>
        <taxon>Bacteria</taxon>
        <taxon>Pseudomonadati</taxon>
        <taxon>Pseudomonadota</taxon>
        <taxon>Alphaproteobacteria</taxon>
        <taxon>Hyphomicrobiales</taxon>
        <taxon>Rhizobiaceae</taxon>
        <taxon>Sinorhizobium/Ensifer group</taxon>
        <taxon>Sinorhizobium</taxon>
    </lineage>
</organism>
<proteinExistence type="predicted"/>
<comment type="caution">
    <text evidence="2">The sequence shown here is derived from an EMBL/GenBank/DDBJ whole genome shotgun (WGS) entry which is preliminary data.</text>
</comment>
<dbReference type="RefSeq" id="WP_066878143.1">
    <property type="nucleotide sequence ID" value="NZ_LNQB01000093.1"/>
</dbReference>
<evidence type="ECO:0000313" key="2">
    <source>
        <dbReference type="EMBL" id="OAP38753.1"/>
    </source>
</evidence>
<gene>
    <name evidence="2" type="ORF">ATB98_05170</name>
</gene>
<protein>
    <submittedName>
        <fullName evidence="2">Uncharacterized protein</fullName>
    </submittedName>
</protein>
<keyword evidence="3" id="KW-1185">Reference proteome</keyword>
<dbReference type="EMBL" id="LNQB01000093">
    <property type="protein sequence ID" value="OAP38753.1"/>
    <property type="molecule type" value="Genomic_DNA"/>
</dbReference>
<reference evidence="2 3" key="1">
    <citation type="submission" date="2015-11" db="EMBL/GenBank/DDBJ databases">
        <title>Ensifer anhuiense sp. nov., an effective nitrogen fixation bacterium with Glycine soja.</title>
        <authorList>
            <person name="Yan H."/>
            <person name="Chen W."/>
        </authorList>
    </citation>
    <scope>NUCLEOTIDE SEQUENCE [LARGE SCALE GENOMIC DNA]</scope>
    <source>
        <strain evidence="2 3">LMG 7837</strain>
    </source>
</reference>